<accession>A0A2H9T2W7</accession>
<gene>
    <name evidence="1" type="ORF">CI610_03499</name>
</gene>
<organism evidence="1">
    <name type="scientific">invertebrate metagenome</name>
    <dbReference type="NCBI Taxonomy" id="1711999"/>
    <lineage>
        <taxon>unclassified sequences</taxon>
        <taxon>metagenomes</taxon>
        <taxon>organismal metagenomes</taxon>
    </lineage>
</organism>
<evidence type="ECO:0000313" key="1">
    <source>
        <dbReference type="EMBL" id="PJE77575.1"/>
    </source>
</evidence>
<dbReference type="AlphaFoldDB" id="A0A2H9T2W7"/>
<dbReference type="EMBL" id="NSIT01000499">
    <property type="protein sequence ID" value="PJE77575.1"/>
    <property type="molecule type" value="Genomic_DNA"/>
</dbReference>
<reference evidence="1" key="1">
    <citation type="journal article" date="2017" name="Appl. Environ. Microbiol.">
        <title>Molecular characterization of an Endozoicomonas-like organism causing infection in king scallop Pecten maximus L.</title>
        <authorList>
            <person name="Cano I."/>
            <person name="van Aerle R."/>
            <person name="Ross S."/>
            <person name="Verner-Jeffreys D.W."/>
            <person name="Paley R.K."/>
            <person name="Rimmer G."/>
            <person name="Ryder D."/>
            <person name="Hooper P."/>
            <person name="Stone D."/>
            <person name="Feist S.W."/>
        </authorList>
    </citation>
    <scope>NUCLEOTIDE SEQUENCE</scope>
</reference>
<protein>
    <submittedName>
        <fullName evidence="1">Uncharacterized protein</fullName>
    </submittedName>
</protein>
<name>A0A2H9T2W7_9ZZZZ</name>
<comment type="caution">
    <text evidence="1">The sequence shown here is derived from an EMBL/GenBank/DDBJ whole genome shotgun (WGS) entry which is preliminary data.</text>
</comment>
<sequence length="56" mass="5409">MICQIVGDGAVSAVAVISGIGLLSTGSVCSADDDSGCEAGWFLEGNTVSVFAGISA</sequence>
<proteinExistence type="predicted"/>